<proteinExistence type="predicted"/>
<feature type="compositionally biased region" description="Basic and acidic residues" evidence="1">
    <location>
        <begin position="213"/>
        <end position="226"/>
    </location>
</feature>
<organism evidence="2 3">
    <name type="scientific">Chionoecetes opilio</name>
    <name type="common">Atlantic snow crab</name>
    <name type="synonym">Cancer opilio</name>
    <dbReference type="NCBI Taxonomy" id="41210"/>
    <lineage>
        <taxon>Eukaryota</taxon>
        <taxon>Metazoa</taxon>
        <taxon>Ecdysozoa</taxon>
        <taxon>Arthropoda</taxon>
        <taxon>Crustacea</taxon>
        <taxon>Multicrustacea</taxon>
        <taxon>Malacostraca</taxon>
        <taxon>Eumalacostraca</taxon>
        <taxon>Eucarida</taxon>
        <taxon>Decapoda</taxon>
        <taxon>Pleocyemata</taxon>
        <taxon>Brachyura</taxon>
        <taxon>Eubrachyura</taxon>
        <taxon>Majoidea</taxon>
        <taxon>Majidae</taxon>
        <taxon>Chionoecetes</taxon>
    </lineage>
</organism>
<dbReference type="Proteomes" id="UP000770661">
    <property type="component" value="Unassembled WGS sequence"/>
</dbReference>
<dbReference type="AlphaFoldDB" id="A0A8J4XU24"/>
<sequence>MQKQNPMKPFDNSKLSTDSVKEGLFKPRDIPVLELHQLQGLDATARLQMFFELIEQCSSSDATRIQIAKGRVCPEFSILIHNYQANQKVETWSALKNLFVTEFTTEVSVDRAWQEFGAMSYDWGESPQAFTHRFICQHAVIATKLPQEKFPDRDKTIKRKLWYGLPITSREKLEGFLDEGYPLKKFLDRIEHERQILEDRPTQRINMIPTPRGEGKGNGRGGDKHTRSSPPETTQDEVEGLKQQIQELKVSLAQAKLEKSPSHASASRRETFTQKYCAYCQSPTHNLPECWRKPPPGHCFDCRKPGCRRGDRNCPGRAQASSLQQHKAIVDTGSGYTLIKESTAKRIGGEITKRRNPPHLVGITDTPLKILGMIWAEIEIGDGQKFKRWFPVIPDSYLNGDLLLGCDILTKATLTWDGKSRAMRWGDTPHTVNHIRRKRNKIKRILLNPVEGVKHKKNLSQINLLTPVKINAYHSGFRQVNVNESPGSNLLVYPREKISKNSYPYVVQVSAEIQFTFPSRIIPKGKFYAKALYLGRTTQWKFLTRPKLILFMKSTMT</sequence>
<evidence type="ECO:0000256" key="1">
    <source>
        <dbReference type="SAM" id="MobiDB-lite"/>
    </source>
</evidence>
<dbReference type="Gene3D" id="2.40.70.10">
    <property type="entry name" value="Acid Proteases"/>
    <property type="match status" value="1"/>
</dbReference>
<dbReference type="SUPFAM" id="SSF50630">
    <property type="entry name" value="Acid proteases"/>
    <property type="match status" value="1"/>
</dbReference>
<feature type="region of interest" description="Disordered" evidence="1">
    <location>
        <begin position="197"/>
        <end position="240"/>
    </location>
</feature>
<protein>
    <recommendedName>
        <fullName evidence="4">Peptidase A2 domain-containing protein</fullName>
    </recommendedName>
</protein>
<reference evidence="2" key="1">
    <citation type="submission" date="2020-07" db="EMBL/GenBank/DDBJ databases">
        <title>The High-quality genome of the commercially important snow crab, Chionoecetes opilio.</title>
        <authorList>
            <person name="Jeong J.-H."/>
            <person name="Ryu S."/>
        </authorList>
    </citation>
    <scope>NUCLEOTIDE SEQUENCE</scope>
    <source>
        <strain evidence="2">MADBK_172401_WGS</strain>
        <tissue evidence="2">Digestive gland</tissue>
    </source>
</reference>
<dbReference type="OrthoDB" id="8067401at2759"/>
<evidence type="ECO:0008006" key="4">
    <source>
        <dbReference type="Google" id="ProtNLM"/>
    </source>
</evidence>
<dbReference type="CDD" id="cd00303">
    <property type="entry name" value="retropepsin_like"/>
    <property type="match status" value="1"/>
</dbReference>
<dbReference type="InterPro" id="IPR021109">
    <property type="entry name" value="Peptidase_aspartic_dom_sf"/>
</dbReference>
<name>A0A8J4XU24_CHIOP</name>
<accession>A0A8J4XU24</accession>
<keyword evidence="3" id="KW-1185">Reference proteome</keyword>
<gene>
    <name evidence="2" type="ORF">GWK47_016943</name>
</gene>
<dbReference type="EMBL" id="JACEEZ010021762">
    <property type="protein sequence ID" value="KAG0713097.1"/>
    <property type="molecule type" value="Genomic_DNA"/>
</dbReference>
<evidence type="ECO:0000313" key="2">
    <source>
        <dbReference type="EMBL" id="KAG0713097.1"/>
    </source>
</evidence>
<comment type="caution">
    <text evidence="2">The sequence shown here is derived from an EMBL/GenBank/DDBJ whole genome shotgun (WGS) entry which is preliminary data.</text>
</comment>
<evidence type="ECO:0000313" key="3">
    <source>
        <dbReference type="Proteomes" id="UP000770661"/>
    </source>
</evidence>